<keyword evidence="2" id="KW-1185">Reference proteome</keyword>
<dbReference type="InterPro" id="IPR018690">
    <property type="entry name" value="DUF2187"/>
</dbReference>
<evidence type="ECO:0000313" key="1">
    <source>
        <dbReference type="EMBL" id="GGE68342.1"/>
    </source>
</evidence>
<dbReference type="AlphaFoldDB" id="A0A917AQU5"/>
<protein>
    <recommendedName>
        <fullName evidence="3">DUF2187 domain-containing protein</fullName>
    </recommendedName>
</protein>
<dbReference type="Proteomes" id="UP000605259">
    <property type="component" value="Unassembled WGS sequence"/>
</dbReference>
<accession>A0A917AQU5</accession>
<name>A0A917AQU5_9BACI</name>
<dbReference type="Pfam" id="PF09953">
    <property type="entry name" value="DUF2187"/>
    <property type="match status" value="1"/>
</dbReference>
<reference evidence="1" key="1">
    <citation type="journal article" date="2014" name="Int. J. Syst. Evol. Microbiol.">
        <title>Complete genome sequence of Corynebacterium casei LMG S-19264T (=DSM 44701T), isolated from a smear-ripened cheese.</title>
        <authorList>
            <consortium name="US DOE Joint Genome Institute (JGI-PGF)"/>
            <person name="Walter F."/>
            <person name="Albersmeier A."/>
            <person name="Kalinowski J."/>
            <person name="Ruckert C."/>
        </authorList>
    </citation>
    <scope>NUCLEOTIDE SEQUENCE</scope>
    <source>
        <strain evidence="1">CGMCC 1.12698</strain>
    </source>
</reference>
<evidence type="ECO:0000313" key="2">
    <source>
        <dbReference type="Proteomes" id="UP000605259"/>
    </source>
</evidence>
<proteinExistence type="predicted"/>
<dbReference type="RefSeq" id="WP_188388032.1">
    <property type="nucleotide sequence ID" value="NZ_BMFK01000001.1"/>
</dbReference>
<gene>
    <name evidence="1" type="ORF">GCM10007140_18030</name>
</gene>
<reference evidence="1" key="2">
    <citation type="submission" date="2020-09" db="EMBL/GenBank/DDBJ databases">
        <authorList>
            <person name="Sun Q."/>
            <person name="Zhou Y."/>
        </authorList>
    </citation>
    <scope>NUCLEOTIDE SEQUENCE</scope>
    <source>
        <strain evidence="1">CGMCC 1.12698</strain>
    </source>
</reference>
<sequence length="62" mass="7099">MEHIQVGDHITFKRDKVTYKATVVRHYTNSVLVEDITPSLTINNDSVKRTVVGYSNILKPKK</sequence>
<comment type="caution">
    <text evidence="1">The sequence shown here is derived from an EMBL/GenBank/DDBJ whole genome shotgun (WGS) entry which is preliminary data.</text>
</comment>
<evidence type="ECO:0008006" key="3">
    <source>
        <dbReference type="Google" id="ProtNLM"/>
    </source>
</evidence>
<organism evidence="1 2">
    <name type="scientific">Priestia taiwanensis</name>
    <dbReference type="NCBI Taxonomy" id="1347902"/>
    <lineage>
        <taxon>Bacteria</taxon>
        <taxon>Bacillati</taxon>
        <taxon>Bacillota</taxon>
        <taxon>Bacilli</taxon>
        <taxon>Bacillales</taxon>
        <taxon>Bacillaceae</taxon>
        <taxon>Priestia</taxon>
    </lineage>
</organism>
<dbReference type="EMBL" id="BMFK01000001">
    <property type="protein sequence ID" value="GGE68342.1"/>
    <property type="molecule type" value="Genomic_DNA"/>
</dbReference>